<dbReference type="GO" id="GO:0005886">
    <property type="term" value="C:plasma membrane"/>
    <property type="evidence" value="ECO:0007669"/>
    <property type="project" value="TreeGrafter"/>
</dbReference>
<dbReference type="Proteomes" id="UP000054567">
    <property type="component" value="Unassembled WGS sequence"/>
</dbReference>
<dbReference type="PANTHER" id="PTHR31962">
    <property type="entry name" value="SPHINGOLIPID LONG CHAIN BASE-RESPONSIVE PROTEIN PIL1"/>
    <property type="match status" value="1"/>
</dbReference>
<reference evidence="5" key="3">
    <citation type="journal article" date="2010" name="Genome Res.">
        <title>Population genomic sequencing of Coccidioides fungi reveals recent hybridization and transposon control.</title>
        <authorList>
            <person name="Neafsey D.E."/>
            <person name="Barker B.M."/>
            <person name="Sharpton T.J."/>
            <person name="Stajich J.E."/>
            <person name="Park D.J."/>
            <person name="Whiston E."/>
            <person name="Hung C.-Y."/>
            <person name="McMahan C."/>
            <person name="White J."/>
            <person name="Sykes S."/>
            <person name="Heiman D."/>
            <person name="Young S."/>
            <person name="Zeng Q."/>
            <person name="Abouelleil A."/>
            <person name="Aftuck L."/>
            <person name="Bessette D."/>
            <person name="Brown A."/>
            <person name="FitzGerald M."/>
            <person name="Lui A."/>
            <person name="Macdonald J.P."/>
            <person name="Priest M."/>
            <person name="Orbach M.J."/>
            <person name="Galgiani J.N."/>
            <person name="Kirkland T.N."/>
            <person name="Cole G.T."/>
            <person name="Birren B.W."/>
            <person name="Henn M.R."/>
            <person name="Taylor J.W."/>
            <person name="Rounsley S.D."/>
        </authorList>
    </citation>
    <scope>NUCLEOTIDE SEQUENCE [LARGE SCALE GENOMIC DNA]</scope>
    <source>
        <strain evidence="5">RMSCC 3488</strain>
    </source>
</reference>
<reference evidence="4 5" key="1">
    <citation type="submission" date="2007-06" db="EMBL/GenBank/DDBJ databases">
        <title>The Genome Sequence of Coccidioides posadasii RMSCC_3488.</title>
        <authorList>
            <consortium name="Coccidioides Genome Resources Consortium"/>
            <consortium name="The Broad Institute Genome Sequencing Platform"/>
            <person name="Henn M.R."/>
            <person name="Sykes S."/>
            <person name="Young S."/>
            <person name="Jaffe D."/>
            <person name="Berlin A."/>
            <person name="Alvarez P."/>
            <person name="Butler J."/>
            <person name="Gnerre S."/>
            <person name="Grabherr M."/>
            <person name="Mauceli E."/>
            <person name="Brockman W."/>
            <person name="Kodira C."/>
            <person name="Alvarado L."/>
            <person name="Zeng Q."/>
            <person name="Crawford M."/>
            <person name="Antoine C."/>
            <person name="Devon K."/>
            <person name="Galgiani J."/>
            <person name="Orsborn K."/>
            <person name="Lewis M.L."/>
            <person name="Nusbaum C."/>
            <person name="Galagan J."/>
            <person name="Birren B."/>
        </authorList>
    </citation>
    <scope>NUCLEOTIDE SEQUENCE [LARGE SCALE GENOMIC DNA]</scope>
    <source>
        <strain evidence="4 5">RMSCC 3488</strain>
    </source>
</reference>
<evidence type="ECO:0000256" key="1">
    <source>
        <dbReference type="ARBA" id="ARBA00022553"/>
    </source>
</evidence>
<evidence type="ECO:0000256" key="2">
    <source>
        <dbReference type="SAM" id="Coils"/>
    </source>
</evidence>
<dbReference type="PANTHER" id="PTHR31962:SF4">
    <property type="entry name" value="PRIMARY COMPONENT OF EISOSOMES (EUROFUNG)"/>
    <property type="match status" value="1"/>
</dbReference>
<name>A0A0J6I251_COCPO</name>
<reference evidence="5" key="2">
    <citation type="journal article" date="2009" name="Genome Res.">
        <title>Comparative genomic analyses of the human fungal pathogens Coccidioides and their relatives.</title>
        <authorList>
            <person name="Sharpton T.J."/>
            <person name="Stajich J.E."/>
            <person name="Rounsley S.D."/>
            <person name="Gardner M.J."/>
            <person name="Wortman J.R."/>
            <person name="Jordar V.S."/>
            <person name="Maiti R."/>
            <person name="Kodira C.D."/>
            <person name="Neafsey D.E."/>
            <person name="Zeng Q."/>
            <person name="Hung C.-Y."/>
            <person name="McMahan C."/>
            <person name="Muszewska A."/>
            <person name="Grynberg M."/>
            <person name="Mandel M.A."/>
            <person name="Kellner E.M."/>
            <person name="Barker B.M."/>
            <person name="Galgiani J.N."/>
            <person name="Orbach M.J."/>
            <person name="Kirkland T.N."/>
            <person name="Cole G.T."/>
            <person name="Henn M.R."/>
            <person name="Birren B.W."/>
            <person name="Taylor J.W."/>
        </authorList>
    </citation>
    <scope>NUCLEOTIDE SEQUENCE [LARGE SCALE GENOMIC DNA]</scope>
    <source>
        <strain evidence="5">RMSCC 3488</strain>
    </source>
</reference>
<dbReference type="VEuPathDB" id="FungiDB:CPAG_01748"/>
<dbReference type="FunFam" id="1.20.1270.60:FF:000005">
    <property type="entry name" value="Sphingolipid long chain base-responsive pil1"/>
    <property type="match status" value="1"/>
</dbReference>
<evidence type="ECO:0000256" key="3">
    <source>
        <dbReference type="SAM" id="MobiDB-lite"/>
    </source>
</evidence>
<dbReference type="AlphaFoldDB" id="A0A0J6I251"/>
<evidence type="ECO:0000313" key="4">
    <source>
        <dbReference type="EMBL" id="KMM65397.1"/>
    </source>
</evidence>
<organism evidence="4 5">
    <name type="scientific">Coccidioides posadasii RMSCC 3488</name>
    <dbReference type="NCBI Taxonomy" id="454284"/>
    <lineage>
        <taxon>Eukaryota</taxon>
        <taxon>Fungi</taxon>
        <taxon>Dikarya</taxon>
        <taxon>Ascomycota</taxon>
        <taxon>Pezizomycotina</taxon>
        <taxon>Eurotiomycetes</taxon>
        <taxon>Eurotiomycetidae</taxon>
        <taxon>Onygenales</taxon>
        <taxon>Onygenaceae</taxon>
        <taxon>Coccidioides</taxon>
    </lineage>
</organism>
<evidence type="ECO:0008006" key="6">
    <source>
        <dbReference type="Google" id="ProtNLM"/>
    </source>
</evidence>
<dbReference type="InterPro" id="IPR027267">
    <property type="entry name" value="AH/BAR_dom_sf"/>
</dbReference>
<proteinExistence type="predicted"/>
<dbReference type="GO" id="GO:0008289">
    <property type="term" value="F:lipid binding"/>
    <property type="evidence" value="ECO:0007669"/>
    <property type="project" value="TreeGrafter"/>
</dbReference>
<dbReference type="GO" id="GO:0006897">
    <property type="term" value="P:endocytosis"/>
    <property type="evidence" value="ECO:0007669"/>
    <property type="project" value="TreeGrafter"/>
</dbReference>
<feature type="region of interest" description="Disordered" evidence="3">
    <location>
        <begin position="242"/>
        <end position="295"/>
    </location>
</feature>
<evidence type="ECO:0000313" key="5">
    <source>
        <dbReference type="Proteomes" id="UP000054567"/>
    </source>
</evidence>
<feature type="coiled-coil region" evidence="2">
    <location>
        <begin position="143"/>
        <end position="170"/>
    </location>
</feature>
<dbReference type="GO" id="GO:0036286">
    <property type="term" value="C:eisosome filament"/>
    <property type="evidence" value="ECO:0007669"/>
    <property type="project" value="TreeGrafter"/>
</dbReference>
<dbReference type="GO" id="GO:0070941">
    <property type="term" value="P:eisosome assembly"/>
    <property type="evidence" value="ECO:0007669"/>
    <property type="project" value="TreeGrafter"/>
</dbReference>
<dbReference type="Gene3D" id="1.20.1270.60">
    <property type="entry name" value="Arfaptin homology (AH) domain/BAR domain"/>
    <property type="match status" value="1"/>
</dbReference>
<dbReference type="InterPro" id="IPR028245">
    <property type="entry name" value="PIL1/LSP1"/>
</dbReference>
<protein>
    <recommendedName>
        <fullName evidence="6">Meiotic expression up-regulated protein 14</fullName>
    </recommendedName>
</protein>
<dbReference type="Pfam" id="PF13805">
    <property type="entry name" value="Pil1"/>
    <property type="match status" value="1"/>
</dbReference>
<gene>
    <name evidence="4" type="ORF">CPAG_01748</name>
</gene>
<keyword evidence="1" id="KW-0597">Phosphoprotein</keyword>
<accession>A0A0J6I251</accession>
<dbReference type="OrthoDB" id="5599269at2759"/>
<dbReference type="EMBL" id="DS268109">
    <property type="protein sequence ID" value="KMM65397.1"/>
    <property type="molecule type" value="Genomic_DNA"/>
</dbReference>
<sequence>MNRGKRAAPETRPRHRFTMATLRGERQPELSKKLFKMIKTENHVIDAYESAGRDRISVASQLSEWGESTGDAAISDISDKLGVVLAELGEQEDAYAQNLEDSRNILKHIRNTESSVQPARDHKTKLIDEIQRYKQRDPGSSKVTTLEQELVRAEAQVLVAEAQLTNMTRQKFKESYDMQLAATIERAEKQIILARHGRRILNLLDDTPLVPGEARRSYEGAEPGKQILEDAEQELRTWEPSVEPIRSSAHGVGPGMLPTHPREDADGDTYTNGGPEEMTYQKETRSANEPGGAGA</sequence>
<keyword evidence="2" id="KW-0175">Coiled coil</keyword>